<gene>
    <name evidence="1" type="ORF">GXP67_26500</name>
</gene>
<dbReference type="RefSeq" id="WP_162445926.1">
    <property type="nucleotide sequence ID" value="NZ_CP048222.1"/>
</dbReference>
<proteinExistence type="predicted"/>
<dbReference type="KEGG" id="rhoz:GXP67_26500"/>
<keyword evidence="2" id="KW-1185">Reference proteome</keyword>
<name>A0A6C0GQQ7_9BACT</name>
<protein>
    <submittedName>
        <fullName evidence="1">Uncharacterized protein</fullName>
    </submittedName>
</protein>
<accession>A0A6C0GQQ7</accession>
<dbReference type="AlphaFoldDB" id="A0A6C0GQQ7"/>
<dbReference type="Proteomes" id="UP000480178">
    <property type="component" value="Chromosome"/>
</dbReference>
<evidence type="ECO:0000313" key="2">
    <source>
        <dbReference type="Proteomes" id="UP000480178"/>
    </source>
</evidence>
<sequence>MLSYEVGQVLPSFFSPGHELCRSSFTAAFFDLIYWIPTYETENIYRWQHAQLEYGVYIANHIPFFLLTFPAENWSVDVSLNIYSMQAELIAEWLTEKGNSLTMLLCDCYSNILLDIRKTQIAPAHARIIRETLAEQKQAYTDAFQVQKMIENTMHAMSTEDMIKKSTMYKLR</sequence>
<reference evidence="1 2" key="1">
    <citation type="submission" date="2020-01" db="EMBL/GenBank/DDBJ databases">
        <authorList>
            <person name="Kim M.K."/>
        </authorList>
    </citation>
    <scope>NUCLEOTIDE SEQUENCE [LARGE SCALE GENOMIC DNA]</scope>
    <source>
        <strain evidence="1 2">172606-1</strain>
    </source>
</reference>
<dbReference type="EMBL" id="CP048222">
    <property type="protein sequence ID" value="QHT69943.1"/>
    <property type="molecule type" value="Genomic_DNA"/>
</dbReference>
<organism evidence="1 2">
    <name type="scientific">Rhodocytophaga rosea</name>
    <dbReference type="NCBI Taxonomy" id="2704465"/>
    <lineage>
        <taxon>Bacteria</taxon>
        <taxon>Pseudomonadati</taxon>
        <taxon>Bacteroidota</taxon>
        <taxon>Cytophagia</taxon>
        <taxon>Cytophagales</taxon>
        <taxon>Rhodocytophagaceae</taxon>
        <taxon>Rhodocytophaga</taxon>
    </lineage>
</organism>
<evidence type="ECO:0000313" key="1">
    <source>
        <dbReference type="EMBL" id="QHT69943.1"/>
    </source>
</evidence>